<sequence length="289" mass="33968">MKSLLIYSRMWPPQLGYGTYKITESLSKESLKIAFDAGYRHIDCAAYYGNEAFLGIALSELFKTYNRKDFFITSKIWPTMMQNVKDQLLITLQDLQIEYLDLYLIHQPIVWDMDTQSISKKSLEQVWVEMEGCQRENLTKNIGVSNYSTKLVTELLNYCTIKPFMNQIECSLEFQNDKVIKFCIEHNIHVTGYRTLMKSQGTFDNISELKQMATKYNKTIPQIVIKWHLQKWPKNYSILVKSANKSRCQQNIDINDFALTKEEMIFLQTLDQNKRTCPGLPEWKLEMNE</sequence>
<evidence type="ECO:0000313" key="5">
    <source>
        <dbReference type="EMBL" id="EST45761.1"/>
    </source>
</evidence>
<dbReference type="Pfam" id="PF00248">
    <property type="entry name" value="Aldo_ket_red"/>
    <property type="match status" value="1"/>
</dbReference>
<dbReference type="SUPFAM" id="SSF51430">
    <property type="entry name" value="NAD(P)-linked oxidoreductase"/>
    <property type="match status" value="1"/>
</dbReference>
<dbReference type="PIRSF" id="PIRSF000097">
    <property type="entry name" value="AKR"/>
    <property type="match status" value="1"/>
</dbReference>
<dbReference type="EMBL" id="KI546089">
    <property type="protein sequence ID" value="EST45761.1"/>
    <property type="molecule type" value="Genomic_DNA"/>
</dbReference>
<dbReference type="PANTHER" id="PTHR11732">
    <property type="entry name" value="ALDO/KETO REDUCTASE"/>
    <property type="match status" value="1"/>
</dbReference>
<dbReference type="GO" id="GO:0016491">
    <property type="term" value="F:oxidoreductase activity"/>
    <property type="evidence" value="ECO:0007669"/>
    <property type="project" value="InterPro"/>
</dbReference>
<dbReference type="PRINTS" id="PR00069">
    <property type="entry name" value="ALDKETRDTASE"/>
</dbReference>
<dbReference type="InterPro" id="IPR020471">
    <property type="entry name" value="AKR"/>
</dbReference>
<dbReference type="InterPro" id="IPR036812">
    <property type="entry name" value="NAD(P)_OxRdtase_dom_sf"/>
</dbReference>
<evidence type="ECO:0000256" key="1">
    <source>
        <dbReference type="PIRSR" id="PIRSR000097-1"/>
    </source>
</evidence>
<dbReference type="AlphaFoldDB" id="V6LPX4"/>
<evidence type="ECO:0000256" key="2">
    <source>
        <dbReference type="PIRSR" id="PIRSR000097-2"/>
    </source>
</evidence>
<dbReference type="PROSITE" id="PS00798">
    <property type="entry name" value="ALDOKETO_REDUCTASE_1"/>
    <property type="match status" value="1"/>
</dbReference>
<proteinExistence type="predicted"/>
<dbReference type="InterPro" id="IPR023210">
    <property type="entry name" value="NADP_OxRdtase_dom"/>
</dbReference>
<protein>
    <submittedName>
        <fullName evidence="5">Aldose reductase</fullName>
    </submittedName>
</protein>
<feature type="domain" description="NADP-dependent oxidoreductase" evidence="4">
    <location>
        <begin position="15"/>
        <end position="264"/>
    </location>
</feature>
<evidence type="ECO:0000256" key="3">
    <source>
        <dbReference type="PIRSR" id="PIRSR000097-3"/>
    </source>
</evidence>
<feature type="site" description="Lowers pKa of active site Tyr" evidence="3">
    <location>
        <position position="75"/>
    </location>
</feature>
<dbReference type="CDD" id="cd19128">
    <property type="entry name" value="AKR_GlAR-like"/>
    <property type="match status" value="1"/>
</dbReference>
<feature type="binding site" evidence="2">
    <location>
        <position position="106"/>
    </location>
    <ligand>
        <name>substrate</name>
    </ligand>
</feature>
<name>V6LPX4_9EUKA</name>
<dbReference type="Gene3D" id="3.20.20.100">
    <property type="entry name" value="NADP-dependent oxidoreductase domain"/>
    <property type="match status" value="1"/>
</dbReference>
<dbReference type="InterPro" id="IPR018170">
    <property type="entry name" value="Aldo/ket_reductase_CS"/>
</dbReference>
<gene>
    <name evidence="5" type="ORF">SS50377_14332</name>
</gene>
<evidence type="ECO:0000259" key="4">
    <source>
        <dbReference type="Pfam" id="PF00248"/>
    </source>
</evidence>
<dbReference type="PROSITE" id="PS00063">
    <property type="entry name" value="ALDOKETO_REDUCTASE_3"/>
    <property type="match status" value="1"/>
</dbReference>
<dbReference type="VEuPathDB" id="GiardiaDB:SS50377_22077"/>
<accession>V6LPX4</accession>
<dbReference type="PROSITE" id="PS00062">
    <property type="entry name" value="ALDOKETO_REDUCTASE_2"/>
    <property type="match status" value="1"/>
</dbReference>
<organism evidence="5">
    <name type="scientific">Spironucleus salmonicida</name>
    <dbReference type="NCBI Taxonomy" id="348837"/>
    <lineage>
        <taxon>Eukaryota</taxon>
        <taxon>Metamonada</taxon>
        <taxon>Diplomonadida</taxon>
        <taxon>Hexamitidae</taxon>
        <taxon>Hexamitinae</taxon>
        <taxon>Spironucleus</taxon>
    </lineage>
</organism>
<feature type="active site" description="Proton donor" evidence="1">
    <location>
        <position position="48"/>
    </location>
</feature>
<reference evidence="5" key="1">
    <citation type="journal article" date="2014" name="PLoS Genet.">
        <title>The Genome of Spironucleus salmonicida Highlights a Fish Pathogen Adapted to Fluctuating Environments.</title>
        <authorList>
            <person name="Xu F."/>
            <person name="Jerlstrom-Hultqvist J."/>
            <person name="Einarsson E."/>
            <person name="Astvaldsson A."/>
            <person name="Svard S.G."/>
            <person name="Andersson J.O."/>
        </authorList>
    </citation>
    <scope>NUCLEOTIDE SEQUENCE</scope>
</reference>